<dbReference type="Pfam" id="PF00126">
    <property type="entry name" value="HTH_1"/>
    <property type="match status" value="1"/>
</dbReference>
<reference evidence="6 7" key="1">
    <citation type="submission" date="2018-11" db="EMBL/GenBank/DDBJ databases">
        <title>The draft genome sequence of Amphritea balenae JAMM 1525T.</title>
        <authorList>
            <person name="Fang Z."/>
            <person name="Zhang Y."/>
            <person name="Han X."/>
        </authorList>
    </citation>
    <scope>NUCLEOTIDE SEQUENCE [LARGE SCALE GENOMIC DNA]</scope>
    <source>
        <strain evidence="6 7">JAMM 1525</strain>
    </source>
</reference>
<dbReference type="Pfam" id="PF03466">
    <property type="entry name" value="LysR_substrate"/>
    <property type="match status" value="1"/>
</dbReference>
<dbReference type="InterPro" id="IPR005119">
    <property type="entry name" value="LysR_subst-bd"/>
</dbReference>
<dbReference type="Gene3D" id="1.10.10.10">
    <property type="entry name" value="Winged helix-like DNA-binding domain superfamily/Winged helix DNA-binding domain"/>
    <property type="match status" value="1"/>
</dbReference>
<dbReference type="PANTHER" id="PTHR30126">
    <property type="entry name" value="HTH-TYPE TRANSCRIPTIONAL REGULATOR"/>
    <property type="match status" value="1"/>
</dbReference>
<evidence type="ECO:0000259" key="5">
    <source>
        <dbReference type="PROSITE" id="PS50931"/>
    </source>
</evidence>
<evidence type="ECO:0000313" key="7">
    <source>
        <dbReference type="Proteomes" id="UP000267535"/>
    </source>
</evidence>
<dbReference type="Proteomes" id="UP000267535">
    <property type="component" value="Unassembled WGS sequence"/>
</dbReference>
<dbReference type="GO" id="GO:0003700">
    <property type="term" value="F:DNA-binding transcription factor activity"/>
    <property type="evidence" value="ECO:0007669"/>
    <property type="project" value="InterPro"/>
</dbReference>
<organism evidence="6 7">
    <name type="scientific">Amphritea balenae</name>
    <dbReference type="NCBI Taxonomy" id="452629"/>
    <lineage>
        <taxon>Bacteria</taxon>
        <taxon>Pseudomonadati</taxon>
        <taxon>Pseudomonadota</taxon>
        <taxon>Gammaproteobacteria</taxon>
        <taxon>Oceanospirillales</taxon>
        <taxon>Oceanospirillaceae</taxon>
        <taxon>Amphritea</taxon>
    </lineage>
</organism>
<dbReference type="InterPro" id="IPR036390">
    <property type="entry name" value="WH_DNA-bd_sf"/>
</dbReference>
<gene>
    <name evidence="6" type="ORF">EHS89_03285</name>
</gene>
<dbReference type="SUPFAM" id="SSF53850">
    <property type="entry name" value="Periplasmic binding protein-like II"/>
    <property type="match status" value="1"/>
</dbReference>
<dbReference type="Gene3D" id="3.40.190.290">
    <property type="match status" value="1"/>
</dbReference>
<dbReference type="AlphaFoldDB" id="A0A3P1SWU4"/>
<protein>
    <submittedName>
        <fullName evidence="6">LysR family transcriptional regulator</fullName>
    </submittedName>
</protein>
<evidence type="ECO:0000256" key="1">
    <source>
        <dbReference type="ARBA" id="ARBA00009437"/>
    </source>
</evidence>
<dbReference type="OrthoDB" id="196624at2"/>
<evidence type="ECO:0000256" key="4">
    <source>
        <dbReference type="ARBA" id="ARBA00023163"/>
    </source>
</evidence>
<sequence>MPTIDQLEAFVTAAQSGSFSAAARRLGKAQSAVSTAVSNLELDSCVELFDRSSRNPVLTQAGESLLEYAQTVLHSQHEFRVHASALSESEETTLCLAIEQSISGRHIFSTLHEFERSFPHVQLELLDPGGSDVAELIRSNRADIGMMLEREHYPQGFSFRGVGYSGVIAVARNDHPLVGKQPLSHARLRAHRQLVTRSLDLADRSHERHMLSPKVWLSESPYIILELLCSGLGWGFLHRAVVQEKLESGELVALKLAYQQTDSLQGVDVVWTENRQLGPAGSWLLEQLCKLTL</sequence>
<name>A0A3P1SWU4_9GAMM</name>
<dbReference type="RefSeq" id="WP_124924667.1">
    <property type="nucleotide sequence ID" value="NZ_BMOH01000001.1"/>
</dbReference>
<dbReference type="SUPFAM" id="SSF46785">
    <property type="entry name" value="Winged helix' DNA-binding domain"/>
    <property type="match status" value="1"/>
</dbReference>
<keyword evidence="4" id="KW-0804">Transcription</keyword>
<keyword evidence="2" id="KW-0805">Transcription regulation</keyword>
<accession>A0A3P1SWU4</accession>
<dbReference type="PROSITE" id="PS50931">
    <property type="entry name" value="HTH_LYSR"/>
    <property type="match status" value="1"/>
</dbReference>
<evidence type="ECO:0000256" key="2">
    <source>
        <dbReference type="ARBA" id="ARBA00023015"/>
    </source>
</evidence>
<keyword evidence="7" id="KW-1185">Reference proteome</keyword>
<evidence type="ECO:0000256" key="3">
    <source>
        <dbReference type="ARBA" id="ARBA00023125"/>
    </source>
</evidence>
<dbReference type="InterPro" id="IPR036388">
    <property type="entry name" value="WH-like_DNA-bd_sf"/>
</dbReference>
<dbReference type="GO" id="GO:0000976">
    <property type="term" value="F:transcription cis-regulatory region binding"/>
    <property type="evidence" value="ECO:0007669"/>
    <property type="project" value="TreeGrafter"/>
</dbReference>
<feature type="domain" description="HTH lysR-type" evidence="5">
    <location>
        <begin position="2"/>
        <end position="59"/>
    </location>
</feature>
<comment type="similarity">
    <text evidence="1">Belongs to the LysR transcriptional regulatory family.</text>
</comment>
<dbReference type="FunFam" id="1.10.10.10:FF:000001">
    <property type="entry name" value="LysR family transcriptional regulator"/>
    <property type="match status" value="1"/>
</dbReference>
<keyword evidence="3" id="KW-0238">DNA-binding</keyword>
<evidence type="ECO:0000313" key="6">
    <source>
        <dbReference type="EMBL" id="RRD01594.1"/>
    </source>
</evidence>
<dbReference type="InterPro" id="IPR000847">
    <property type="entry name" value="LysR_HTH_N"/>
</dbReference>
<dbReference type="PANTHER" id="PTHR30126:SF91">
    <property type="entry name" value="LYSR FAMILY TRANSCRIPTIONAL REGULATOR"/>
    <property type="match status" value="1"/>
</dbReference>
<comment type="caution">
    <text evidence="6">The sequence shown here is derived from an EMBL/GenBank/DDBJ whole genome shotgun (WGS) entry which is preliminary data.</text>
</comment>
<dbReference type="CDD" id="cd05466">
    <property type="entry name" value="PBP2_LTTR_substrate"/>
    <property type="match status" value="1"/>
</dbReference>
<dbReference type="EMBL" id="RQXV01000001">
    <property type="protein sequence ID" value="RRD01594.1"/>
    <property type="molecule type" value="Genomic_DNA"/>
</dbReference>
<proteinExistence type="inferred from homology"/>